<comment type="caution">
    <text evidence="1">The sequence shown here is derived from an EMBL/GenBank/DDBJ whole genome shotgun (WGS) entry which is preliminary data.</text>
</comment>
<proteinExistence type="predicted"/>
<dbReference type="EMBL" id="JACEIK010003330">
    <property type="protein sequence ID" value="MCD9641312.1"/>
    <property type="molecule type" value="Genomic_DNA"/>
</dbReference>
<dbReference type="Proteomes" id="UP000823775">
    <property type="component" value="Unassembled WGS sequence"/>
</dbReference>
<name>A0ABS8V2T5_DATST</name>
<organism evidence="1 2">
    <name type="scientific">Datura stramonium</name>
    <name type="common">Jimsonweed</name>
    <name type="synonym">Common thornapple</name>
    <dbReference type="NCBI Taxonomy" id="4076"/>
    <lineage>
        <taxon>Eukaryota</taxon>
        <taxon>Viridiplantae</taxon>
        <taxon>Streptophyta</taxon>
        <taxon>Embryophyta</taxon>
        <taxon>Tracheophyta</taxon>
        <taxon>Spermatophyta</taxon>
        <taxon>Magnoliopsida</taxon>
        <taxon>eudicotyledons</taxon>
        <taxon>Gunneridae</taxon>
        <taxon>Pentapetalae</taxon>
        <taxon>asterids</taxon>
        <taxon>lamiids</taxon>
        <taxon>Solanales</taxon>
        <taxon>Solanaceae</taxon>
        <taxon>Solanoideae</taxon>
        <taxon>Datureae</taxon>
        <taxon>Datura</taxon>
    </lineage>
</organism>
<evidence type="ECO:0000313" key="2">
    <source>
        <dbReference type="Proteomes" id="UP000823775"/>
    </source>
</evidence>
<reference evidence="1 2" key="1">
    <citation type="journal article" date="2021" name="BMC Genomics">
        <title>Datura genome reveals duplications of psychoactive alkaloid biosynthetic genes and high mutation rate following tissue culture.</title>
        <authorList>
            <person name="Rajewski A."/>
            <person name="Carter-House D."/>
            <person name="Stajich J."/>
            <person name="Litt A."/>
        </authorList>
    </citation>
    <scope>NUCLEOTIDE SEQUENCE [LARGE SCALE GENOMIC DNA]</scope>
    <source>
        <strain evidence="1">AR-01</strain>
    </source>
</reference>
<gene>
    <name evidence="1" type="ORF">HAX54_027464</name>
</gene>
<accession>A0ABS8V2T5</accession>
<evidence type="ECO:0000313" key="1">
    <source>
        <dbReference type="EMBL" id="MCD9641312.1"/>
    </source>
</evidence>
<keyword evidence="2" id="KW-1185">Reference proteome</keyword>
<protein>
    <submittedName>
        <fullName evidence="1">Uncharacterized protein</fullName>
    </submittedName>
</protein>
<sequence>MSSSGFRNPLELRVMFKLLVFTRLGCQDNLGLRKGSFLSKGLHGKALRMRVDLDTVPSSGQLESGKANDCRRTTDRPIHEAIPYKGYFRNVHPCDHATVPKEIKEVPSGGRFEPYDNLWNKTLIK</sequence>